<protein>
    <submittedName>
        <fullName evidence="2">Uncharacterized protein</fullName>
    </submittedName>
</protein>
<comment type="caution">
    <text evidence="2">The sequence shown here is derived from an EMBL/GenBank/DDBJ whole genome shotgun (WGS) entry which is preliminary data.</text>
</comment>
<keyword evidence="1" id="KW-0472">Membrane</keyword>
<keyword evidence="1" id="KW-0812">Transmembrane</keyword>
<name>A0ABV7HNB1_9GAMM</name>
<dbReference type="Proteomes" id="UP001595476">
    <property type="component" value="Unassembled WGS sequence"/>
</dbReference>
<gene>
    <name evidence="2" type="ORF">ACFOEK_18215</name>
</gene>
<reference evidence="3" key="1">
    <citation type="journal article" date="2019" name="Int. J. Syst. Evol. Microbiol.">
        <title>The Global Catalogue of Microorganisms (GCM) 10K type strain sequencing project: providing services to taxonomists for standard genome sequencing and annotation.</title>
        <authorList>
            <consortium name="The Broad Institute Genomics Platform"/>
            <consortium name="The Broad Institute Genome Sequencing Center for Infectious Disease"/>
            <person name="Wu L."/>
            <person name="Ma J."/>
        </authorList>
    </citation>
    <scope>NUCLEOTIDE SEQUENCE [LARGE SCALE GENOMIC DNA]</scope>
    <source>
        <strain evidence="3">KCTC 52438</strain>
    </source>
</reference>
<sequence length="137" mass="15743">MKINRIHNDEGEFRCFEVDNRIISRSGMSKVISQIPGVQITYFPKFYSSEVFCEFELNGKKFEVAEPYGDSSIYDVVAQEPNLIEMNVIANHFEKSKPIKGGDFGQRVFFLFNWCLASAFWIGIGCAVIWGYNKIFS</sequence>
<evidence type="ECO:0000313" key="3">
    <source>
        <dbReference type="Proteomes" id="UP001595476"/>
    </source>
</evidence>
<dbReference type="RefSeq" id="WP_386722902.1">
    <property type="nucleotide sequence ID" value="NZ_JBHRSZ010000007.1"/>
</dbReference>
<proteinExistence type="predicted"/>
<organism evidence="2 3">
    <name type="scientific">Litoribrevibacter euphylliae</name>
    <dbReference type="NCBI Taxonomy" id="1834034"/>
    <lineage>
        <taxon>Bacteria</taxon>
        <taxon>Pseudomonadati</taxon>
        <taxon>Pseudomonadota</taxon>
        <taxon>Gammaproteobacteria</taxon>
        <taxon>Oceanospirillales</taxon>
        <taxon>Oceanospirillaceae</taxon>
        <taxon>Litoribrevibacter</taxon>
    </lineage>
</organism>
<feature type="transmembrane region" description="Helical" evidence="1">
    <location>
        <begin position="108"/>
        <end position="132"/>
    </location>
</feature>
<dbReference type="EMBL" id="JBHRSZ010000007">
    <property type="protein sequence ID" value="MFC3152981.1"/>
    <property type="molecule type" value="Genomic_DNA"/>
</dbReference>
<evidence type="ECO:0000313" key="2">
    <source>
        <dbReference type="EMBL" id="MFC3152981.1"/>
    </source>
</evidence>
<accession>A0ABV7HNB1</accession>
<keyword evidence="1" id="KW-1133">Transmembrane helix</keyword>
<keyword evidence="3" id="KW-1185">Reference proteome</keyword>
<evidence type="ECO:0000256" key="1">
    <source>
        <dbReference type="SAM" id="Phobius"/>
    </source>
</evidence>